<dbReference type="GO" id="GO:0016884">
    <property type="term" value="F:carbon-nitrogen ligase activity, with glutamine as amido-N-donor"/>
    <property type="evidence" value="ECO:0007669"/>
    <property type="project" value="UniProtKB-UniRule"/>
</dbReference>
<dbReference type="SUPFAM" id="SSF89095">
    <property type="entry name" value="GatB/YqeY motif"/>
    <property type="match status" value="1"/>
</dbReference>
<evidence type="ECO:0000313" key="3">
    <source>
        <dbReference type="Proteomes" id="UP000318582"/>
    </source>
</evidence>
<dbReference type="InterPro" id="IPR042184">
    <property type="entry name" value="YqeY/Aim41_N"/>
</dbReference>
<dbReference type="InterPro" id="IPR023168">
    <property type="entry name" value="GatB_Yqey_C_2"/>
</dbReference>
<dbReference type="InterPro" id="IPR019004">
    <property type="entry name" value="YqeY/Aim41"/>
</dbReference>
<comment type="similarity">
    <text evidence="1">Belongs to the AIM41 family.</text>
</comment>
<dbReference type="STRING" id="109895.A0A507E0C1"/>
<dbReference type="PANTHER" id="PTHR28055">
    <property type="entry name" value="ALTERED INHERITANCE OF MITOCHONDRIA PROTEIN 41, MITOCHONDRIAL"/>
    <property type="match status" value="1"/>
</dbReference>
<dbReference type="EMBL" id="QEAQ01000055">
    <property type="protein sequence ID" value="TPX57246.1"/>
    <property type="molecule type" value="Genomic_DNA"/>
</dbReference>
<comment type="subcellular location">
    <subcellularLocation>
        <location evidence="1">Mitochondrion</location>
    </subcellularLocation>
</comment>
<dbReference type="AlphaFoldDB" id="A0A507E0C1"/>
<organism evidence="2 3">
    <name type="scientific">Powellomyces hirtus</name>
    <dbReference type="NCBI Taxonomy" id="109895"/>
    <lineage>
        <taxon>Eukaryota</taxon>
        <taxon>Fungi</taxon>
        <taxon>Fungi incertae sedis</taxon>
        <taxon>Chytridiomycota</taxon>
        <taxon>Chytridiomycota incertae sedis</taxon>
        <taxon>Chytridiomycetes</taxon>
        <taxon>Spizellomycetales</taxon>
        <taxon>Powellomycetaceae</taxon>
        <taxon>Powellomyces</taxon>
    </lineage>
</organism>
<dbReference type="Gene3D" id="1.10.1510.10">
    <property type="entry name" value="Uncharacterised protein YqeY/AIM41 PF09424, N-terminal domain"/>
    <property type="match status" value="1"/>
</dbReference>
<dbReference type="PANTHER" id="PTHR28055:SF1">
    <property type="entry name" value="ALTERED INHERITANCE OF MITOCHONDRIA PROTEIN 41, MITOCHONDRIAL"/>
    <property type="match status" value="1"/>
</dbReference>
<dbReference type="InterPro" id="IPR003789">
    <property type="entry name" value="Asn/Gln_tRNA_amidoTrase-B-like"/>
</dbReference>
<sequence length="192" mass="21025">MSSSRCLMHRSKALNLTSLYSQGVRPVFLRRNATTSAAGDANERIRTQLKTDLKSAMRAKNTNLSNVIKSVLSDITYAEKASNANTTLSVATLIQRSLKKRKDSAEAYRTGGREDLAAKEEEECKLLEAYLPKQMTEDELIAIVKEIINKSGASGVKDLGKVMKQISSKVDDAVAPKKLVADVVKKVLQSLP</sequence>
<dbReference type="Pfam" id="PF09424">
    <property type="entry name" value="YqeY"/>
    <property type="match status" value="1"/>
</dbReference>
<comment type="caution">
    <text evidence="2">The sequence shown here is derived from an EMBL/GenBank/DDBJ whole genome shotgun (WGS) entry which is preliminary data.</text>
</comment>
<keyword evidence="3" id="KW-1185">Reference proteome</keyword>
<accession>A0A507E0C1</accession>
<keyword evidence="1" id="KW-0496">Mitochondrion</keyword>
<evidence type="ECO:0000313" key="2">
    <source>
        <dbReference type="EMBL" id="TPX57246.1"/>
    </source>
</evidence>
<gene>
    <name evidence="1" type="primary">AIM41</name>
    <name evidence="2" type="ORF">PhCBS80983_g03968</name>
</gene>
<proteinExistence type="inferred from homology"/>
<name>A0A507E0C1_9FUNG</name>
<dbReference type="GO" id="GO:0005739">
    <property type="term" value="C:mitochondrion"/>
    <property type="evidence" value="ECO:0007669"/>
    <property type="project" value="UniProtKB-SubCell"/>
</dbReference>
<reference evidence="2 3" key="1">
    <citation type="journal article" date="2019" name="Sci. Rep.">
        <title>Comparative genomics of chytrid fungi reveal insights into the obligate biotrophic and pathogenic lifestyle of Synchytrium endobioticum.</title>
        <authorList>
            <person name="van de Vossenberg B.T.L.H."/>
            <person name="Warris S."/>
            <person name="Nguyen H.D.T."/>
            <person name="van Gent-Pelzer M.P.E."/>
            <person name="Joly D.L."/>
            <person name="van de Geest H.C."/>
            <person name="Bonants P.J.M."/>
            <person name="Smith D.S."/>
            <person name="Levesque C.A."/>
            <person name="van der Lee T.A.J."/>
        </authorList>
    </citation>
    <scope>NUCLEOTIDE SEQUENCE [LARGE SCALE GENOMIC DNA]</scope>
    <source>
        <strain evidence="2 3">CBS 809.83</strain>
    </source>
</reference>
<dbReference type="Proteomes" id="UP000318582">
    <property type="component" value="Unassembled WGS sequence"/>
</dbReference>
<dbReference type="Gene3D" id="1.10.10.410">
    <property type="match status" value="1"/>
</dbReference>
<protein>
    <recommendedName>
        <fullName evidence="1">Altered inheritance of mitochondria protein 41</fullName>
    </recommendedName>
</protein>
<evidence type="ECO:0000256" key="1">
    <source>
        <dbReference type="RuleBase" id="RU365099"/>
    </source>
</evidence>